<keyword evidence="4" id="KW-1185">Reference proteome</keyword>
<accession>A0AA40I0E7</accession>
<dbReference type="GO" id="GO:0003676">
    <property type="term" value="F:nucleic acid binding"/>
    <property type="evidence" value="ECO:0007669"/>
    <property type="project" value="InterPro"/>
</dbReference>
<keyword evidence="1" id="KW-0472">Membrane</keyword>
<keyword evidence="1" id="KW-1133">Transmembrane helix</keyword>
<keyword evidence="1" id="KW-0812">Transmembrane</keyword>
<protein>
    <recommendedName>
        <fullName evidence="2">DDE-1 domain-containing protein</fullName>
    </recommendedName>
</protein>
<name>A0AA40I0E7_CNENI</name>
<gene>
    <name evidence="3" type="ORF">QTO34_017126</name>
</gene>
<feature type="domain" description="DDE-1" evidence="2">
    <location>
        <begin position="356"/>
        <end position="407"/>
    </location>
</feature>
<evidence type="ECO:0000259" key="2">
    <source>
        <dbReference type="Pfam" id="PF03184"/>
    </source>
</evidence>
<dbReference type="EMBL" id="JAULJE010000007">
    <property type="protein sequence ID" value="KAK1340734.1"/>
    <property type="molecule type" value="Genomic_DNA"/>
</dbReference>
<dbReference type="Proteomes" id="UP001177744">
    <property type="component" value="Unassembled WGS sequence"/>
</dbReference>
<sequence>MYGTRLIKILTLSKEIRVRQELLEEYEQVKSIVNTLESFKIDKPPDFPVSCQDEPFRDLLFGRPLYLQSTVLILLLFLYSVQLNIFSICYVLDTMDAKNRKLGTACPLLPRPGANGPVVCSLAAGDVSTPPLAACMCAGLEHLGPVDVPTPPQPPSLLGACVCRPGVAGGVPGPWLLRAYTWAYRLRAAWVLRMPILGTQATWHWRTAAPPPSFSVPNDPQPLWAYVWAYRLRAAWVPRTPFPGTQATWCQHAFKWLLHPRPLGTCRNGLIADVETVFGVWIEDQTNHNIYLSQSLTQSKALTLFNSVKSERGEETAEKGSFIIFNVDVTASLEEMSYNTSIAREEKSVSGFKASKARRTLQLGANASGDFKLKPMLISHPDNPGVLKNYAKFILPVLYKWNSRAWVVIAQLFAKITTLAGVWTNLFPTIMDDFKGFQTSVEEVTADVEIARELELKCALRCD</sequence>
<dbReference type="InterPro" id="IPR004875">
    <property type="entry name" value="DDE_SF_endonuclease_dom"/>
</dbReference>
<dbReference type="Pfam" id="PF03184">
    <property type="entry name" value="DDE_1"/>
    <property type="match status" value="1"/>
</dbReference>
<organism evidence="3 4">
    <name type="scientific">Cnephaeus nilssonii</name>
    <name type="common">Northern bat</name>
    <name type="synonym">Eptesicus nilssonii</name>
    <dbReference type="NCBI Taxonomy" id="3371016"/>
    <lineage>
        <taxon>Eukaryota</taxon>
        <taxon>Metazoa</taxon>
        <taxon>Chordata</taxon>
        <taxon>Craniata</taxon>
        <taxon>Vertebrata</taxon>
        <taxon>Euteleostomi</taxon>
        <taxon>Mammalia</taxon>
        <taxon>Eutheria</taxon>
        <taxon>Laurasiatheria</taxon>
        <taxon>Chiroptera</taxon>
        <taxon>Yangochiroptera</taxon>
        <taxon>Vespertilionidae</taxon>
        <taxon>Cnephaeus</taxon>
    </lineage>
</organism>
<evidence type="ECO:0000313" key="3">
    <source>
        <dbReference type="EMBL" id="KAK1340734.1"/>
    </source>
</evidence>
<feature type="transmembrane region" description="Helical" evidence="1">
    <location>
        <begin position="65"/>
        <end position="92"/>
    </location>
</feature>
<comment type="caution">
    <text evidence="3">The sequence shown here is derived from an EMBL/GenBank/DDBJ whole genome shotgun (WGS) entry which is preliminary data.</text>
</comment>
<dbReference type="AlphaFoldDB" id="A0AA40I0E7"/>
<proteinExistence type="predicted"/>
<evidence type="ECO:0000256" key="1">
    <source>
        <dbReference type="SAM" id="Phobius"/>
    </source>
</evidence>
<reference evidence="3" key="1">
    <citation type="submission" date="2023-06" db="EMBL/GenBank/DDBJ databases">
        <title>Reference genome for the Northern bat (Eptesicus nilssonii), a most northern bat species.</title>
        <authorList>
            <person name="Laine V.N."/>
            <person name="Pulliainen A.T."/>
            <person name="Lilley T.M."/>
        </authorList>
    </citation>
    <scope>NUCLEOTIDE SEQUENCE</scope>
    <source>
        <strain evidence="3">BLF_Eptnil</strain>
        <tissue evidence="3">Kidney</tissue>
    </source>
</reference>
<evidence type="ECO:0000313" key="4">
    <source>
        <dbReference type="Proteomes" id="UP001177744"/>
    </source>
</evidence>